<dbReference type="EMBL" id="PEBV01000011">
    <property type="protein sequence ID" value="PTQ53753.1"/>
    <property type="molecule type" value="Genomic_DNA"/>
</dbReference>
<dbReference type="PROSITE" id="PS00491">
    <property type="entry name" value="PROLINE_PEPTIDASE"/>
    <property type="match status" value="1"/>
</dbReference>
<dbReference type="InterPro" id="IPR001714">
    <property type="entry name" value="Pept_M24_MAP"/>
</dbReference>
<dbReference type="CDD" id="cd01092">
    <property type="entry name" value="APP-like"/>
    <property type="match status" value="1"/>
</dbReference>
<dbReference type="InterPro" id="IPR000994">
    <property type="entry name" value="Pept_M24"/>
</dbReference>
<dbReference type="InterPro" id="IPR029149">
    <property type="entry name" value="Creatin/AminoP/Spt16_N"/>
</dbReference>
<evidence type="ECO:0000259" key="5">
    <source>
        <dbReference type="Pfam" id="PF00557"/>
    </source>
</evidence>
<dbReference type="Pfam" id="PF01321">
    <property type="entry name" value="Creatinase_N"/>
    <property type="match status" value="1"/>
</dbReference>
<evidence type="ECO:0000313" key="7">
    <source>
        <dbReference type="EMBL" id="PTQ53753.1"/>
    </source>
</evidence>
<keyword evidence="3" id="KW-0479">Metal-binding</keyword>
<keyword evidence="7" id="KW-0031">Aminopeptidase</keyword>
<dbReference type="Pfam" id="PF00557">
    <property type="entry name" value="Peptidase_M24"/>
    <property type="match status" value="1"/>
</dbReference>
<accession>A0A2T5GC28</accession>
<dbReference type="PANTHER" id="PTHR46112">
    <property type="entry name" value="AMINOPEPTIDASE"/>
    <property type="match status" value="1"/>
</dbReference>
<reference evidence="7 8" key="1">
    <citation type="submission" date="2017-08" db="EMBL/GenBank/DDBJ databases">
        <title>Burning lignite coal seam in the remote Altai Mountains harbors a hydrogen-driven thermophilic microbial community.</title>
        <authorList>
            <person name="Kadnikov V.V."/>
            <person name="Mardanov A.V."/>
            <person name="Ivasenko D."/>
            <person name="Beletsky A.V."/>
            <person name="Karnachuk O.V."/>
            <person name="Ravin N.V."/>
        </authorList>
    </citation>
    <scope>NUCLEOTIDE SEQUENCE [LARGE SCALE GENOMIC DNA]</scope>
    <source>
        <strain evidence="7">AL33</strain>
    </source>
</reference>
<feature type="domain" description="Creatinase N-terminal" evidence="6">
    <location>
        <begin position="10"/>
        <end position="135"/>
    </location>
</feature>
<sequence>MTEHPEKNARLIRLQERLRAEGLSALVVTHGPNRRYLTGFTGSAGLVVVLQDRAVLITDFRYEEQAQAEAIGVQVDIAAGGGYWDRAAEHLTAAGARRIGFEAEHLSVAHFRLLSEAVPGEWVPASGLVEALRTVKEAGEIERIRAACRLADLGVTYALEMARPGMTERELALELESFLRRQGAEGIAFPTIVASGERGSLPHGTASDRPIGDGELVTLDFGVVVEGYVSDITRTFAVGRPPERLLEVYEVVRRAQEAALQAVRPGVLAREVDRAARSAIEAAGYGPYFGHSTGHGIGLEVHEKPALSSRSEEALRPGMVVTVEPGIYLPGLGGVRIEDDVLVTEAGVEVLTLATKALVVVG</sequence>
<dbReference type="InterPro" id="IPR036005">
    <property type="entry name" value="Creatinase/aminopeptidase-like"/>
</dbReference>
<dbReference type="SUPFAM" id="SSF55920">
    <property type="entry name" value="Creatinase/aminopeptidase"/>
    <property type="match status" value="1"/>
</dbReference>
<organism evidence="7 8">
    <name type="scientific">Hydrogenibacillus schlegelii</name>
    <name type="common">Bacillus schlegelii</name>
    <dbReference type="NCBI Taxonomy" id="1484"/>
    <lineage>
        <taxon>Bacteria</taxon>
        <taxon>Bacillati</taxon>
        <taxon>Bacillota</taxon>
        <taxon>Bacilli</taxon>
        <taxon>Bacillales</taxon>
        <taxon>Bacillales Family X. Incertae Sedis</taxon>
        <taxon>Hydrogenibacillus</taxon>
    </lineage>
</organism>
<evidence type="ECO:0000259" key="6">
    <source>
        <dbReference type="Pfam" id="PF01321"/>
    </source>
</evidence>
<dbReference type="InterPro" id="IPR000587">
    <property type="entry name" value="Creatinase_N"/>
</dbReference>
<comment type="similarity">
    <text evidence="2">Belongs to the peptidase M24B family.</text>
</comment>
<protein>
    <submittedName>
        <fullName evidence="7">Aminopeptidase YpdF (MP-, MA-, MS-, AP-, NP-specific)</fullName>
    </submittedName>
</protein>
<dbReference type="Proteomes" id="UP000244180">
    <property type="component" value="Unassembled WGS sequence"/>
</dbReference>
<dbReference type="GO" id="GO:0046872">
    <property type="term" value="F:metal ion binding"/>
    <property type="evidence" value="ECO:0007669"/>
    <property type="project" value="UniProtKB-KW"/>
</dbReference>
<dbReference type="Gene3D" id="3.90.230.10">
    <property type="entry name" value="Creatinase/methionine aminopeptidase superfamily"/>
    <property type="match status" value="1"/>
</dbReference>
<dbReference type="PANTHER" id="PTHR46112:SF3">
    <property type="entry name" value="AMINOPEPTIDASE YPDF"/>
    <property type="match status" value="1"/>
</dbReference>
<evidence type="ECO:0000313" key="8">
    <source>
        <dbReference type="Proteomes" id="UP000244180"/>
    </source>
</evidence>
<name>A0A2T5GC28_HYDSH</name>
<comment type="cofactor">
    <cofactor evidence="1">
        <name>Mn(2+)</name>
        <dbReference type="ChEBI" id="CHEBI:29035"/>
    </cofactor>
</comment>
<dbReference type="SUPFAM" id="SSF53092">
    <property type="entry name" value="Creatinase/prolidase N-terminal domain"/>
    <property type="match status" value="1"/>
</dbReference>
<evidence type="ECO:0000256" key="3">
    <source>
        <dbReference type="ARBA" id="ARBA00022723"/>
    </source>
</evidence>
<dbReference type="Gene3D" id="3.40.350.10">
    <property type="entry name" value="Creatinase/prolidase N-terminal domain"/>
    <property type="match status" value="1"/>
</dbReference>
<keyword evidence="4" id="KW-0378">Hydrolase</keyword>
<dbReference type="GO" id="GO:0008235">
    <property type="term" value="F:metalloexopeptidase activity"/>
    <property type="evidence" value="ECO:0007669"/>
    <property type="project" value="UniProtKB-ARBA"/>
</dbReference>
<dbReference type="GO" id="GO:0004177">
    <property type="term" value="F:aminopeptidase activity"/>
    <property type="evidence" value="ECO:0007669"/>
    <property type="project" value="UniProtKB-KW"/>
</dbReference>
<gene>
    <name evidence="7" type="ORF">HSCHL_1521</name>
</gene>
<comment type="caution">
    <text evidence="7">The sequence shown here is derived from an EMBL/GenBank/DDBJ whole genome shotgun (WGS) entry which is preliminary data.</text>
</comment>
<evidence type="ECO:0000256" key="1">
    <source>
        <dbReference type="ARBA" id="ARBA00001936"/>
    </source>
</evidence>
<feature type="domain" description="Peptidase M24" evidence="5">
    <location>
        <begin position="142"/>
        <end position="345"/>
    </location>
</feature>
<dbReference type="FunFam" id="3.90.230.10:FF:000014">
    <property type="entry name" value="Aminopeptidase P family protein"/>
    <property type="match status" value="1"/>
</dbReference>
<evidence type="ECO:0000256" key="2">
    <source>
        <dbReference type="ARBA" id="ARBA00008766"/>
    </source>
</evidence>
<dbReference type="RefSeq" id="WP_273000014.1">
    <property type="nucleotide sequence ID" value="NZ_PEBV01000011.1"/>
</dbReference>
<dbReference type="PRINTS" id="PR00599">
    <property type="entry name" value="MAPEPTIDASE"/>
</dbReference>
<dbReference type="AlphaFoldDB" id="A0A2T5GC28"/>
<proteinExistence type="inferred from homology"/>
<keyword evidence="7" id="KW-0645">Protease</keyword>
<dbReference type="InterPro" id="IPR050659">
    <property type="entry name" value="Peptidase_M24B"/>
</dbReference>
<dbReference type="InterPro" id="IPR001131">
    <property type="entry name" value="Peptidase_M24B_aminopep-P_CS"/>
</dbReference>
<evidence type="ECO:0000256" key="4">
    <source>
        <dbReference type="ARBA" id="ARBA00022801"/>
    </source>
</evidence>